<dbReference type="EMBL" id="DVMX01000153">
    <property type="protein sequence ID" value="HIU42511.1"/>
    <property type="molecule type" value="Genomic_DNA"/>
</dbReference>
<protein>
    <submittedName>
        <fullName evidence="15">Site-2 protease family protein</fullName>
    </submittedName>
</protein>
<keyword evidence="7" id="KW-0479">Metal-binding</keyword>
<keyword evidence="9" id="KW-0862">Zinc</keyword>
<proteinExistence type="inferred from homology"/>
<sequence>MLSALFSGSPLQILYTFLALAIVLFTGIPFHEFAHGWTAERFGDRTARLSGRLTVNPFAHFDLFGTLMLFLVGVGFAKPVPINPNNFRGNKKVGIAVTALAGPLSNLIIAFLFVVLGRLVNLLYLLIGGDLAFYYIFIQVLFLAAQVNVGLAIFNLIPLPPLDGWRILGLVLPAKWQFFAMKYQYYIVLLLFVLLATDILSTPLGIAQQWVLNLFSAITEPIATGFGLLV</sequence>
<comment type="cofactor">
    <cofactor evidence="1">
        <name>Zn(2+)</name>
        <dbReference type="ChEBI" id="CHEBI:29105"/>
    </cofactor>
</comment>
<keyword evidence="4" id="KW-1003">Cell membrane</keyword>
<dbReference type="CDD" id="cd06158">
    <property type="entry name" value="S2P-M50_like_1"/>
    <property type="match status" value="1"/>
</dbReference>
<keyword evidence="10 13" id="KW-1133">Transmembrane helix</keyword>
<evidence type="ECO:0000256" key="11">
    <source>
        <dbReference type="ARBA" id="ARBA00023049"/>
    </source>
</evidence>
<dbReference type="InterPro" id="IPR052348">
    <property type="entry name" value="Metallopeptidase_M50B"/>
</dbReference>
<dbReference type="InterPro" id="IPR044537">
    <property type="entry name" value="Rip2-like"/>
</dbReference>
<dbReference type="Pfam" id="PF02163">
    <property type="entry name" value="Peptidase_M50"/>
    <property type="match status" value="2"/>
</dbReference>
<reference evidence="15" key="2">
    <citation type="journal article" date="2021" name="PeerJ">
        <title>Extensive microbial diversity within the chicken gut microbiome revealed by metagenomics and culture.</title>
        <authorList>
            <person name="Gilroy R."/>
            <person name="Ravi A."/>
            <person name="Getino M."/>
            <person name="Pursley I."/>
            <person name="Horton D.L."/>
            <person name="Alikhan N.F."/>
            <person name="Baker D."/>
            <person name="Gharbi K."/>
            <person name="Hall N."/>
            <person name="Watson M."/>
            <person name="Adriaenssens E.M."/>
            <person name="Foster-Nyarko E."/>
            <person name="Jarju S."/>
            <person name="Secka A."/>
            <person name="Antonio M."/>
            <person name="Oren A."/>
            <person name="Chaudhuri R.R."/>
            <person name="La Ragione R."/>
            <person name="Hildebrand F."/>
            <person name="Pallen M.J."/>
        </authorList>
    </citation>
    <scope>NUCLEOTIDE SEQUENCE</scope>
    <source>
        <strain evidence="15">4509</strain>
    </source>
</reference>
<gene>
    <name evidence="15" type="ORF">IAD19_08185</name>
</gene>
<comment type="caution">
    <text evidence="15">The sequence shown here is derived from an EMBL/GenBank/DDBJ whole genome shotgun (WGS) entry which is preliminary data.</text>
</comment>
<dbReference type="PANTHER" id="PTHR35864:SF1">
    <property type="entry name" value="ZINC METALLOPROTEASE YWHC-RELATED"/>
    <property type="match status" value="1"/>
</dbReference>
<evidence type="ECO:0000256" key="3">
    <source>
        <dbReference type="ARBA" id="ARBA00007931"/>
    </source>
</evidence>
<evidence type="ECO:0000256" key="10">
    <source>
        <dbReference type="ARBA" id="ARBA00022989"/>
    </source>
</evidence>
<evidence type="ECO:0000256" key="2">
    <source>
        <dbReference type="ARBA" id="ARBA00004651"/>
    </source>
</evidence>
<evidence type="ECO:0000256" key="12">
    <source>
        <dbReference type="ARBA" id="ARBA00023136"/>
    </source>
</evidence>
<dbReference type="AlphaFoldDB" id="A0A9D1ITL1"/>
<evidence type="ECO:0000256" key="4">
    <source>
        <dbReference type="ARBA" id="ARBA00022475"/>
    </source>
</evidence>
<dbReference type="PANTHER" id="PTHR35864">
    <property type="entry name" value="ZINC METALLOPROTEASE MJ0611-RELATED"/>
    <property type="match status" value="1"/>
</dbReference>
<organism evidence="15 16">
    <name type="scientific">Candidatus Egerieicola faecale</name>
    <dbReference type="NCBI Taxonomy" id="2840774"/>
    <lineage>
        <taxon>Bacteria</taxon>
        <taxon>Bacillati</taxon>
        <taxon>Bacillota</taxon>
        <taxon>Clostridia</taxon>
        <taxon>Eubacteriales</taxon>
        <taxon>Oscillospiraceae</taxon>
        <taxon>Oscillospiraceae incertae sedis</taxon>
        <taxon>Candidatus Egerieicola</taxon>
    </lineage>
</organism>
<comment type="subcellular location">
    <subcellularLocation>
        <location evidence="2">Cell membrane</location>
        <topology evidence="2">Multi-pass membrane protein</topology>
    </subcellularLocation>
</comment>
<feature type="domain" description="Peptidase M50" evidence="14">
    <location>
        <begin position="131"/>
        <end position="191"/>
    </location>
</feature>
<keyword evidence="11" id="KW-0482">Metalloprotease</keyword>
<keyword evidence="8" id="KW-0378">Hydrolase</keyword>
<comment type="similarity">
    <text evidence="3">Belongs to the peptidase M50B family.</text>
</comment>
<evidence type="ECO:0000256" key="9">
    <source>
        <dbReference type="ARBA" id="ARBA00022833"/>
    </source>
</evidence>
<feature type="transmembrane region" description="Helical" evidence="13">
    <location>
        <begin position="185"/>
        <end position="204"/>
    </location>
</feature>
<dbReference type="InterPro" id="IPR008915">
    <property type="entry name" value="Peptidase_M50"/>
</dbReference>
<evidence type="ECO:0000256" key="7">
    <source>
        <dbReference type="ARBA" id="ARBA00022723"/>
    </source>
</evidence>
<evidence type="ECO:0000256" key="6">
    <source>
        <dbReference type="ARBA" id="ARBA00022692"/>
    </source>
</evidence>
<evidence type="ECO:0000256" key="5">
    <source>
        <dbReference type="ARBA" id="ARBA00022670"/>
    </source>
</evidence>
<evidence type="ECO:0000256" key="13">
    <source>
        <dbReference type="SAM" id="Phobius"/>
    </source>
</evidence>
<feature type="domain" description="Peptidase M50" evidence="14">
    <location>
        <begin position="20"/>
        <end position="117"/>
    </location>
</feature>
<dbReference type="GO" id="GO:0046872">
    <property type="term" value="F:metal ion binding"/>
    <property type="evidence" value="ECO:0007669"/>
    <property type="project" value="UniProtKB-KW"/>
</dbReference>
<name>A0A9D1ITL1_9FIRM</name>
<dbReference type="GO" id="GO:0008237">
    <property type="term" value="F:metallopeptidase activity"/>
    <property type="evidence" value="ECO:0007669"/>
    <property type="project" value="UniProtKB-KW"/>
</dbReference>
<feature type="transmembrane region" description="Helical" evidence="13">
    <location>
        <begin position="132"/>
        <end position="157"/>
    </location>
</feature>
<evidence type="ECO:0000313" key="16">
    <source>
        <dbReference type="Proteomes" id="UP000824082"/>
    </source>
</evidence>
<feature type="transmembrane region" description="Helical" evidence="13">
    <location>
        <begin position="97"/>
        <end position="120"/>
    </location>
</feature>
<reference evidence="15" key="1">
    <citation type="submission" date="2020-10" db="EMBL/GenBank/DDBJ databases">
        <authorList>
            <person name="Gilroy R."/>
        </authorList>
    </citation>
    <scope>NUCLEOTIDE SEQUENCE</scope>
    <source>
        <strain evidence="15">4509</strain>
    </source>
</reference>
<accession>A0A9D1ITL1</accession>
<evidence type="ECO:0000256" key="8">
    <source>
        <dbReference type="ARBA" id="ARBA00022801"/>
    </source>
</evidence>
<keyword evidence="12 13" id="KW-0472">Membrane</keyword>
<feature type="transmembrane region" description="Helical" evidence="13">
    <location>
        <begin position="12"/>
        <end position="30"/>
    </location>
</feature>
<dbReference type="GO" id="GO:0006508">
    <property type="term" value="P:proteolysis"/>
    <property type="evidence" value="ECO:0007669"/>
    <property type="project" value="UniProtKB-KW"/>
</dbReference>
<evidence type="ECO:0000259" key="14">
    <source>
        <dbReference type="Pfam" id="PF02163"/>
    </source>
</evidence>
<keyword evidence="6 13" id="KW-0812">Transmembrane</keyword>
<evidence type="ECO:0000313" key="15">
    <source>
        <dbReference type="EMBL" id="HIU42511.1"/>
    </source>
</evidence>
<keyword evidence="5 15" id="KW-0645">Protease</keyword>
<feature type="transmembrane region" description="Helical" evidence="13">
    <location>
        <begin position="58"/>
        <end position="77"/>
    </location>
</feature>
<dbReference type="Proteomes" id="UP000824082">
    <property type="component" value="Unassembled WGS sequence"/>
</dbReference>
<evidence type="ECO:0000256" key="1">
    <source>
        <dbReference type="ARBA" id="ARBA00001947"/>
    </source>
</evidence>
<dbReference type="GO" id="GO:0005886">
    <property type="term" value="C:plasma membrane"/>
    <property type="evidence" value="ECO:0007669"/>
    <property type="project" value="UniProtKB-SubCell"/>
</dbReference>